<name>A0ABZ2Z5V2_9BACT</name>
<reference evidence="2 3" key="1">
    <citation type="submission" date="2024-03" db="EMBL/GenBank/DDBJ databases">
        <title>Chitinophaga caseinilytica sp. nov., a casein hydrolysing bacterium isolated from forest soil.</title>
        <authorList>
            <person name="Lee D.S."/>
            <person name="Han D.M."/>
            <person name="Baek J.H."/>
            <person name="Choi D.G."/>
            <person name="Jeon J.H."/>
            <person name="Jeon C.O."/>
        </authorList>
    </citation>
    <scope>NUCLEOTIDE SEQUENCE [LARGE SCALE GENOMIC DNA]</scope>
    <source>
        <strain evidence="2 3">KACC 19118</strain>
    </source>
</reference>
<dbReference type="RefSeq" id="WP_341840787.1">
    <property type="nucleotide sequence ID" value="NZ_CP149792.1"/>
</dbReference>
<proteinExistence type="predicted"/>
<dbReference type="SMART" id="SM00028">
    <property type="entry name" value="TPR"/>
    <property type="match status" value="4"/>
</dbReference>
<dbReference type="InterPro" id="IPR011990">
    <property type="entry name" value="TPR-like_helical_dom_sf"/>
</dbReference>
<evidence type="ECO:0000256" key="1">
    <source>
        <dbReference type="SAM" id="SignalP"/>
    </source>
</evidence>
<dbReference type="SUPFAM" id="SSF48452">
    <property type="entry name" value="TPR-like"/>
    <property type="match status" value="1"/>
</dbReference>
<evidence type="ECO:0000313" key="2">
    <source>
        <dbReference type="EMBL" id="WZN46046.1"/>
    </source>
</evidence>
<organism evidence="2 3">
    <name type="scientific">Chitinophaga caseinilytica</name>
    <dbReference type="NCBI Taxonomy" id="2267521"/>
    <lineage>
        <taxon>Bacteria</taxon>
        <taxon>Pseudomonadati</taxon>
        <taxon>Bacteroidota</taxon>
        <taxon>Chitinophagia</taxon>
        <taxon>Chitinophagales</taxon>
        <taxon>Chitinophagaceae</taxon>
        <taxon>Chitinophaga</taxon>
    </lineage>
</organism>
<feature type="signal peptide" evidence="1">
    <location>
        <begin position="1"/>
        <end position="29"/>
    </location>
</feature>
<keyword evidence="1" id="KW-0732">Signal</keyword>
<keyword evidence="3" id="KW-1185">Reference proteome</keyword>
<sequence length="811" mass="91521">MSPFRTYIKTIQTRLLIASLLIIASRASAQNIPALRASIAQAENDSLKAFFLNETGKAYLFKPGELKNDLDSAGYFFDQARILAQRTGHYKQYLTSLFNMTSLWIEMGTPWRAREVVSILSDDQQASVYARLSYHYTFKPGEYAYDLDTALMYGKKAIAISRKTGNIPVLGNTAQTMSTAYIEANQLTNALTMLSDVPAQAHYIIYHRVGYQYLMRRDKSPGDVDSSETHIRNSIRLGIQFNKRDLEHRNYYTLALIEFHRNRHVRAKMFMPHLQGVLKADICMTLARWHFIHTNEPDSARVYAKMAIANWDPERHQQLIKSARNFLSAVDIMEASRRVVVETVPGAQRFRKFIDMGRQYQSGFPAFDVTQLSISVNYIQSAIKIADSLNIDTMRILAWKEMAKTQCLLGDVPEARKYILLALSKYNHPQDTRNRALIWMHFGNIIRRQRPQYCDVAEAYLNASLLFAKAGDMENELNTGMESASFLQEDGRPEEASKLLLGLANKYANTDRAPTYKINRHLALLAQMRGDLGAALRYAMTGLRQAEQQNDKLVTTIMFVRLGEIYRDLVQYENSIDAYRKAVANAHGTGPDYDYYAALALTELLIEHRSAAEALAFVKQVYKDNPPVSYYPERLMEAALAQCYNALGQTGEAEKYYLSSIRNIDHIRVGDKLYTRLQLNVGKFYLGQKNIPSPRSTCAKPSATGQTSPAYPSPTMRITCSSSAIPPWACTARPSINTSSTNTITIRCSTSPKAGRFLNCKSSTKRKRKTSRSCCRNRKSASANRISCCSCGKSSCKNHSLTRPSSNGNKA</sequence>
<dbReference type="Proteomes" id="UP001449657">
    <property type="component" value="Chromosome"/>
</dbReference>
<dbReference type="InterPro" id="IPR019734">
    <property type="entry name" value="TPR_rpt"/>
</dbReference>
<feature type="chain" id="PRO_5047511448" evidence="1">
    <location>
        <begin position="30"/>
        <end position="811"/>
    </location>
</feature>
<dbReference type="Pfam" id="PF13181">
    <property type="entry name" value="TPR_8"/>
    <property type="match status" value="1"/>
</dbReference>
<dbReference type="Gene3D" id="1.25.40.10">
    <property type="entry name" value="Tetratricopeptide repeat domain"/>
    <property type="match status" value="1"/>
</dbReference>
<dbReference type="EMBL" id="CP150096">
    <property type="protein sequence ID" value="WZN46046.1"/>
    <property type="molecule type" value="Genomic_DNA"/>
</dbReference>
<gene>
    <name evidence="2" type="ORF">WJU22_24400</name>
</gene>
<accession>A0ABZ2Z5V2</accession>
<protein>
    <submittedName>
        <fullName evidence="2">Tetratricopeptide repeat protein</fullName>
    </submittedName>
</protein>
<evidence type="ECO:0000313" key="3">
    <source>
        <dbReference type="Proteomes" id="UP001449657"/>
    </source>
</evidence>